<evidence type="ECO:0000256" key="15">
    <source>
        <dbReference type="PIRSR" id="PIRSR000808-4"/>
    </source>
</evidence>
<dbReference type="PANTHER" id="PTHR11943">
    <property type="entry name" value="GALACTOSE-1-PHOSPHATE URIDYLYLTRANSFERASE"/>
    <property type="match status" value="1"/>
</dbReference>
<proteinExistence type="inferred from homology"/>
<feature type="domain" description="Galactose-1-phosphate uridyl transferase N-terminal" evidence="18">
    <location>
        <begin position="6"/>
        <end position="191"/>
    </location>
</feature>
<evidence type="ECO:0000256" key="13">
    <source>
        <dbReference type="PIRSR" id="PIRSR000808-2"/>
    </source>
</evidence>
<feature type="binding site" evidence="14">
    <location>
        <position position="128"/>
    </location>
    <ligand>
        <name>Zn(2+)</name>
        <dbReference type="ChEBI" id="CHEBI:29105"/>
    </ligand>
</feature>
<reference evidence="20" key="1">
    <citation type="journal article" date="2020" name="Stud. Mycol.">
        <title>101 Dothideomycetes genomes: a test case for predicting lifestyles and emergence of pathogens.</title>
        <authorList>
            <person name="Haridas S."/>
            <person name="Albert R."/>
            <person name="Binder M."/>
            <person name="Bloem J."/>
            <person name="Labutti K."/>
            <person name="Salamov A."/>
            <person name="Andreopoulos B."/>
            <person name="Baker S."/>
            <person name="Barry K."/>
            <person name="Bills G."/>
            <person name="Bluhm B."/>
            <person name="Cannon C."/>
            <person name="Castanera R."/>
            <person name="Culley D."/>
            <person name="Daum C."/>
            <person name="Ezra D."/>
            <person name="Gonzalez J."/>
            <person name="Henrissat B."/>
            <person name="Kuo A."/>
            <person name="Liang C."/>
            <person name="Lipzen A."/>
            <person name="Lutzoni F."/>
            <person name="Magnuson J."/>
            <person name="Mondo S."/>
            <person name="Nolan M."/>
            <person name="Ohm R."/>
            <person name="Pangilinan J."/>
            <person name="Park H.-J."/>
            <person name="Ramirez L."/>
            <person name="Alfaro M."/>
            <person name="Sun H."/>
            <person name="Tritt A."/>
            <person name="Yoshinaga Y."/>
            <person name="Zwiers L.-H."/>
            <person name="Turgeon B."/>
            <person name="Goodwin S."/>
            <person name="Spatafora J."/>
            <person name="Crous P."/>
            <person name="Grigoriev I."/>
        </authorList>
    </citation>
    <scope>NUCLEOTIDE SEQUENCE</scope>
    <source>
        <strain evidence="20">CBS 480.64</strain>
    </source>
</reference>
<feature type="binding site" description="in other chain" evidence="13">
    <location>
        <begin position="75"/>
        <end position="76"/>
    </location>
    <ligand>
        <name>UDP-alpha-D-glucose</name>
        <dbReference type="ChEBI" id="CHEBI:58885"/>
        <note>ligand shared between dimeric partners</note>
    </ligand>
</feature>
<feature type="binding site" evidence="14">
    <location>
        <position position="179"/>
    </location>
    <ligand>
        <name>Zn(2+)</name>
        <dbReference type="ChEBI" id="CHEBI:29105"/>
    </ligand>
</feature>
<evidence type="ECO:0000256" key="12">
    <source>
        <dbReference type="PIRSR" id="PIRSR000808-1"/>
    </source>
</evidence>
<feature type="domain" description="Galactose-1-phosphate uridyl transferase C-terminal" evidence="19">
    <location>
        <begin position="199"/>
        <end position="359"/>
    </location>
</feature>
<evidence type="ECO:0000313" key="21">
    <source>
        <dbReference type="Proteomes" id="UP000799421"/>
    </source>
</evidence>
<keyword evidence="11 16" id="KW-0119">Carbohydrate metabolism</keyword>
<dbReference type="InterPro" id="IPR036265">
    <property type="entry name" value="HIT-like_sf"/>
</dbReference>
<feature type="binding site" evidence="13">
    <location>
        <begin position="332"/>
        <end position="333"/>
    </location>
    <ligand>
        <name>UDP-alpha-D-glucose</name>
        <dbReference type="ChEBI" id="CHEBI:58885"/>
        <note>ligand shared between dimeric partners</note>
    </ligand>
</feature>
<evidence type="ECO:0000256" key="9">
    <source>
        <dbReference type="ARBA" id="ARBA00022833"/>
    </source>
</evidence>
<dbReference type="Proteomes" id="UP000799421">
    <property type="component" value="Unassembled WGS sequence"/>
</dbReference>
<feature type="binding site" evidence="14">
    <location>
        <position position="53"/>
    </location>
    <ligand>
        <name>Zn(2+)</name>
        <dbReference type="ChEBI" id="CHEBI:29105"/>
    </ligand>
</feature>
<dbReference type="EC" id="2.7.7.12" evidence="4 16"/>
<dbReference type="NCBIfam" id="NF008724">
    <property type="entry name" value="PRK11720.1"/>
    <property type="match status" value="1"/>
</dbReference>
<feature type="binding site" evidence="15">
    <location>
        <position position="319"/>
    </location>
    <ligand>
        <name>Fe cation</name>
        <dbReference type="ChEBI" id="CHEBI:24875"/>
    </ligand>
</feature>
<dbReference type="GO" id="GO:0008108">
    <property type="term" value="F:UDP-glucose:hexose-1-phosphate uridylyltransferase activity"/>
    <property type="evidence" value="ECO:0007669"/>
    <property type="project" value="UniProtKB-EC"/>
</dbReference>
<feature type="binding site" description="in other chain" evidence="13">
    <location>
        <begin position="174"/>
        <end position="176"/>
    </location>
    <ligand>
        <name>UDP-alpha-D-glucose</name>
        <dbReference type="ChEBI" id="CHEBI:58885"/>
        <note>ligand shared between dimeric partners</note>
    </ligand>
</feature>
<feature type="region of interest" description="Disordered" evidence="17">
    <location>
        <begin position="82"/>
        <end position="102"/>
    </location>
</feature>
<comment type="pathway">
    <text evidence="2 16">Carbohydrate metabolism; galactose metabolism.</text>
</comment>
<keyword evidence="10 16" id="KW-0299">Galactose metabolism</keyword>
<dbReference type="EMBL" id="MU005957">
    <property type="protein sequence ID" value="KAF2864514.1"/>
    <property type="molecule type" value="Genomic_DNA"/>
</dbReference>
<evidence type="ECO:0000256" key="1">
    <source>
        <dbReference type="ARBA" id="ARBA00001107"/>
    </source>
</evidence>
<evidence type="ECO:0000256" key="2">
    <source>
        <dbReference type="ARBA" id="ARBA00004947"/>
    </source>
</evidence>
<dbReference type="Pfam" id="PF01087">
    <property type="entry name" value="GalP_UDP_transf"/>
    <property type="match status" value="1"/>
</dbReference>
<dbReference type="InterPro" id="IPR005850">
    <property type="entry name" value="GalP_Utransf_C"/>
</dbReference>
<dbReference type="PROSITE" id="PS00117">
    <property type="entry name" value="GAL_P_UDP_TRANSF_I"/>
    <property type="match status" value="1"/>
</dbReference>
<dbReference type="GO" id="GO:0033499">
    <property type="term" value="P:galactose catabolic process via UDP-galactose, Leloir pathway"/>
    <property type="evidence" value="ECO:0007669"/>
    <property type="project" value="TreeGrafter"/>
</dbReference>
<evidence type="ECO:0000259" key="18">
    <source>
        <dbReference type="Pfam" id="PF01087"/>
    </source>
</evidence>
<evidence type="ECO:0000256" key="14">
    <source>
        <dbReference type="PIRSR" id="PIRSR000808-3"/>
    </source>
</evidence>
<dbReference type="GO" id="GO:0005737">
    <property type="term" value="C:cytoplasm"/>
    <property type="evidence" value="ECO:0007669"/>
    <property type="project" value="TreeGrafter"/>
</dbReference>
<dbReference type="Gene3D" id="3.30.428.10">
    <property type="entry name" value="HIT-like"/>
    <property type="match status" value="2"/>
</dbReference>
<evidence type="ECO:0000256" key="7">
    <source>
        <dbReference type="ARBA" id="ARBA00022695"/>
    </source>
</evidence>
<feature type="binding site" evidence="15">
    <location>
        <position position="197"/>
    </location>
    <ligand>
        <name>Fe cation</name>
        <dbReference type="ChEBI" id="CHEBI:24875"/>
    </ligand>
</feature>
<dbReference type="Pfam" id="PF02744">
    <property type="entry name" value="GalP_UDP_tr_C"/>
    <property type="match status" value="1"/>
</dbReference>
<keyword evidence="8 14" id="KW-0479">Metal-binding</keyword>
<dbReference type="NCBIfam" id="TIGR00209">
    <property type="entry name" value="galT_1"/>
    <property type="match status" value="1"/>
</dbReference>
<evidence type="ECO:0000259" key="19">
    <source>
        <dbReference type="Pfam" id="PF02744"/>
    </source>
</evidence>
<evidence type="ECO:0000256" key="5">
    <source>
        <dbReference type="ARBA" id="ARBA00016340"/>
    </source>
</evidence>
<dbReference type="CDD" id="cd00608">
    <property type="entry name" value="GalT"/>
    <property type="match status" value="1"/>
</dbReference>
<dbReference type="InterPro" id="IPR019779">
    <property type="entry name" value="GalP_UDPtransf1_His-AS"/>
</dbReference>
<organism evidence="20 21">
    <name type="scientific">Piedraia hortae CBS 480.64</name>
    <dbReference type="NCBI Taxonomy" id="1314780"/>
    <lineage>
        <taxon>Eukaryota</taxon>
        <taxon>Fungi</taxon>
        <taxon>Dikarya</taxon>
        <taxon>Ascomycota</taxon>
        <taxon>Pezizomycotina</taxon>
        <taxon>Dothideomycetes</taxon>
        <taxon>Dothideomycetidae</taxon>
        <taxon>Capnodiales</taxon>
        <taxon>Piedraiaceae</taxon>
        <taxon>Piedraia</taxon>
    </lineage>
</organism>
<feature type="active site" description="Tele-UMP-histidine intermediate" evidence="12">
    <location>
        <position position="181"/>
    </location>
</feature>
<feature type="compositionally biased region" description="Polar residues" evidence="17">
    <location>
        <begin position="86"/>
        <end position="95"/>
    </location>
</feature>
<evidence type="ECO:0000256" key="3">
    <source>
        <dbReference type="ARBA" id="ARBA00010951"/>
    </source>
</evidence>
<feature type="binding site" evidence="13">
    <location>
        <begin position="26"/>
        <end position="29"/>
    </location>
    <ligand>
        <name>UDP-alpha-D-glucose</name>
        <dbReference type="ChEBI" id="CHEBI:58885"/>
        <note>ligand shared between dimeric partners</note>
    </ligand>
</feature>
<evidence type="ECO:0000256" key="16">
    <source>
        <dbReference type="RuleBase" id="RU000506"/>
    </source>
</evidence>
<feature type="binding site" evidence="13">
    <location>
        <begin position="337"/>
        <end position="338"/>
    </location>
    <ligand>
        <name>UDP-alpha-D-glucose</name>
        <dbReference type="ChEBI" id="CHEBI:58885"/>
        <note>ligand shared between dimeric partners</note>
    </ligand>
</feature>
<name>A0A6A7CAH3_9PEZI</name>
<comment type="cofactor">
    <cofactor evidence="15">
        <name>Fe cation</name>
        <dbReference type="ChEBI" id="CHEBI:24875"/>
    </cofactor>
    <text evidence="15">Binds 1 Fe cation per subunit.</text>
</comment>
<dbReference type="OrthoDB" id="418412at2759"/>
<comment type="similarity">
    <text evidence="3 16">Belongs to the galactose-1-phosphate uridylyltransferase type 1 family.</text>
</comment>
<feature type="binding site" evidence="15">
    <location>
        <position position="317"/>
    </location>
    <ligand>
        <name>Fe cation</name>
        <dbReference type="ChEBI" id="CHEBI:24875"/>
    </ligand>
</feature>
<comment type="catalytic activity">
    <reaction evidence="1 16">
        <text>alpha-D-galactose 1-phosphate + UDP-alpha-D-glucose = alpha-D-glucose 1-phosphate + UDP-alpha-D-galactose</text>
        <dbReference type="Rhea" id="RHEA:13989"/>
        <dbReference type="ChEBI" id="CHEBI:58336"/>
        <dbReference type="ChEBI" id="CHEBI:58601"/>
        <dbReference type="ChEBI" id="CHEBI:58885"/>
        <dbReference type="ChEBI" id="CHEBI:66914"/>
        <dbReference type="EC" id="2.7.7.12"/>
    </reaction>
</comment>
<dbReference type="PIRSF" id="PIRSF000808">
    <property type="entry name" value="GalT"/>
    <property type="match status" value="1"/>
</dbReference>
<gene>
    <name evidence="20" type="ORF">K470DRAFT_254152</name>
</gene>
<keyword evidence="9 14" id="KW-0862">Zinc</keyword>
<evidence type="ECO:0000256" key="10">
    <source>
        <dbReference type="ARBA" id="ARBA00023144"/>
    </source>
</evidence>
<feature type="binding site" description="in other chain" evidence="13">
    <location>
        <position position="168"/>
    </location>
    <ligand>
        <name>UDP-alpha-D-glucose</name>
        <dbReference type="ChEBI" id="CHEBI:58885"/>
        <note>ligand shared between dimeric partners</note>
    </ligand>
</feature>
<feature type="binding site" description="in other chain" evidence="13">
    <location>
        <position position="344"/>
    </location>
    <ligand>
        <name>UDP-alpha-D-glucose</name>
        <dbReference type="ChEBI" id="CHEBI:58885"/>
        <note>ligand shared between dimeric partners</note>
    </ligand>
</feature>
<feature type="binding site" evidence="15">
    <location>
        <position position="297"/>
    </location>
    <ligand>
        <name>Fe cation</name>
        <dbReference type="ChEBI" id="CHEBI:24875"/>
    </ligand>
</feature>
<feature type="binding site" evidence="14">
    <location>
        <position position="50"/>
    </location>
    <ligand>
        <name>Zn(2+)</name>
        <dbReference type="ChEBI" id="CHEBI:29105"/>
    </ligand>
</feature>
<evidence type="ECO:0000256" key="11">
    <source>
        <dbReference type="ARBA" id="ARBA00023277"/>
    </source>
</evidence>
<dbReference type="UniPathway" id="UPA00214"/>
<keyword evidence="7 16" id="KW-0548">Nucleotidyltransferase</keyword>
<keyword evidence="6 16" id="KW-0808">Transferase</keyword>
<dbReference type="InterPro" id="IPR001937">
    <property type="entry name" value="GalP_UDPtransf1"/>
</dbReference>
<evidence type="ECO:0000256" key="17">
    <source>
        <dbReference type="SAM" id="MobiDB-lite"/>
    </source>
</evidence>
<evidence type="ECO:0000256" key="6">
    <source>
        <dbReference type="ARBA" id="ARBA00022679"/>
    </source>
</evidence>
<keyword evidence="21" id="KW-1185">Reference proteome</keyword>
<comment type="cofactor">
    <cofactor evidence="14">
        <name>Zn(2+)</name>
        <dbReference type="ChEBI" id="CHEBI:29105"/>
    </cofactor>
    <text evidence="14">Binds 1 zinc ion per subunit.</text>
</comment>
<protein>
    <recommendedName>
        <fullName evidence="5 16">Galactose-1-phosphate uridylyltransferase</fullName>
        <ecNumber evidence="4 16">2.7.7.12</ecNumber>
    </recommendedName>
</protein>
<accession>A0A6A7CAH3</accession>
<dbReference type="SUPFAM" id="SSF54197">
    <property type="entry name" value="HIT-like"/>
    <property type="match status" value="2"/>
</dbReference>
<keyword evidence="15" id="KW-0408">Iron</keyword>
<dbReference type="InterPro" id="IPR005849">
    <property type="entry name" value="GalP_Utransf_N"/>
</dbReference>
<dbReference type="PANTHER" id="PTHR11943:SF1">
    <property type="entry name" value="GALACTOSE-1-PHOSPHATE URIDYLYLTRANSFERASE"/>
    <property type="match status" value="1"/>
</dbReference>
<feature type="binding site" description="in other chain" evidence="13">
    <location>
        <position position="183"/>
    </location>
    <ligand>
        <name>UDP-alpha-D-glucose</name>
        <dbReference type="ChEBI" id="CHEBI:58885"/>
        <note>ligand shared between dimeric partners</note>
    </ligand>
</feature>
<dbReference type="AlphaFoldDB" id="A0A6A7CAH3"/>
<sequence length="364" mass="41677">MANLNEISHRRFNPLRNSWVLVSPHRTKRPWQGQEESTSKETLPEYDPRCYLCPGNERANGERNPNYTHTLVFENDYPAVKESYDQGENNPSISKTGEKSATIPQSNSLMRWEPTYGTCLVLTFSPRHDVTLSHLSIPSIIAIINKWADLYTTHSQTHPSGYMQIFENRGSAMGCSNPHPHCQIWVTTSLPDEIRIELSSLSTYRTQHGRDLLTDYLAEEAKHPSARTVYENESFWAGVPFWAIWPFEILVVAKRRVGTLPELDLQERRLLAEALAQVTRRYDALFGTPFPYSMGIHQAPFSRDDGDDKGRDASHLHIHFYPPLLRGEKVRKFLVGYEMMAEPQRDLTPEVAAQRLRGVEVDLG</sequence>
<dbReference type="GO" id="GO:0008270">
    <property type="term" value="F:zinc ion binding"/>
    <property type="evidence" value="ECO:0007669"/>
    <property type="project" value="InterPro"/>
</dbReference>
<evidence type="ECO:0000313" key="20">
    <source>
        <dbReference type="EMBL" id="KAF2864514.1"/>
    </source>
</evidence>
<evidence type="ECO:0000256" key="4">
    <source>
        <dbReference type="ARBA" id="ARBA00012384"/>
    </source>
</evidence>
<evidence type="ECO:0000256" key="8">
    <source>
        <dbReference type="ARBA" id="ARBA00022723"/>
    </source>
</evidence>
<feature type="binding site" description="in other chain" evidence="13">
    <location>
        <position position="59"/>
    </location>
    <ligand>
        <name>UDP-alpha-D-glucose</name>
        <dbReference type="ChEBI" id="CHEBI:58885"/>
        <note>ligand shared between dimeric partners</note>
    </ligand>
</feature>